<dbReference type="EMBL" id="MDYL01000002">
    <property type="protein sequence ID" value="OQD77760.1"/>
    <property type="molecule type" value="Genomic_DNA"/>
</dbReference>
<name>A0A1V6PL66_PENDC</name>
<accession>A0A1V6PL66</accession>
<dbReference type="Proteomes" id="UP000191522">
    <property type="component" value="Unassembled WGS sequence"/>
</dbReference>
<evidence type="ECO:0000313" key="1">
    <source>
        <dbReference type="EMBL" id="OQD77760.1"/>
    </source>
</evidence>
<protein>
    <submittedName>
        <fullName evidence="1">Uncharacterized protein</fullName>
    </submittedName>
</protein>
<reference evidence="2" key="1">
    <citation type="journal article" date="2017" name="Nat. Microbiol.">
        <title>Global analysis of biosynthetic gene clusters reveals vast potential of secondary metabolite production in Penicillium species.</title>
        <authorList>
            <person name="Nielsen J.C."/>
            <person name="Grijseels S."/>
            <person name="Prigent S."/>
            <person name="Ji B."/>
            <person name="Dainat J."/>
            <person name="Nielsen K.F."/>
            <person name="Frisvad J.C."/>
            <person name="Workman M."/>
            <person name="Nielsen J."/>
        </authorList>
    </citation>
    <scope>NUCLEOTIDE SEQUENCE [LARGE SCALE GENOMIC DNA]</scope>
    <source>
        <strain evidence="2">IBT 11843</strain>
    </source>
</reference>
<sequence>MTDTSNRRRGVTLDLTLNNDRILRTLTELFKRCKRKTSRDPSMPNPAHCVSRVTDILDMTVRDAHVDDITAYAIMVAYPRGDWIHNYDDFESRKDAPTCRDSVFTVRTPRLLHLTSERKPTPKTTRLDAGRWDTPVAQPWSTYVTAGQPAVPQIVQIAPAPQVEPRELATQPETPVPIGARGPQTQLLTPITQERAPSLRTAEMPDIYATVANRMNVPMEDRTGPGLVSPTCQHQMPWHY</sequence>
<evidence type="ECO:0000313" key="2">
    <source>
        <dbReference type="Proteomes" id="UP000191522"/>
    </source>
</evidence>
<proteinExistence type="predicted"/>
<gene>
    <name evidence="1" type="ORF">PENDEC_c002G05756</name>
</gene>
<organism evidence="1 2">
    <name type="scientific">Penicillium decumbens</name>
    <dbReference type="NCBI Taxonomy" id="69771"/>
    <lineage>
        <taxon>Eukaryota</taxon>
        <taxon>Fungi</taxon>
        <taxon>Dikarya</taxon>
        <taxon>Ascomycota</taxon>
        <taxon>Pezizomycotina</taxon>
        <taxon>Eurotiomycetes</taxon>
        <taxon>Eurotiomycetidae</taxon>
        <taxon>Eurotiales</taxon>
        <taxon>Aspergillaceae</taxon>
        <taxon>Penicillium</taxon>
    </lineage>
</organism>
<dbReference type="AlphaFoldDB" id="A0A1V6PL66"/>
<keyword evidence="2" id="KW-1185">Reference proteome</keyword>
<comment type="caution">
    <text evidence="1">The sequence shown here is derived from an EMBL/GenBank/DDBJ whole genome shotgun (WGS) entry which is preliminary data.</text>
</comment>